<evidence type="ECO:0000313" key="2">
    <source>
        <dbReference type="Proteomes" id="UP000184212"/>
    </source>
</evidence>
<dbReference type="Proteomes" id="UP000184212">
    <property type="component" value="Unassembled WGS sequence"/>
</dbReference>
<proteinExistence type="predicted"/>
<dbReference type="RefSeq" id="WP_143165144.1">
    <property type="nucleotide sequence ID" value="NZ_FQWQ01000005.1"/>
</dbReference>
<accession>A0A1M5WU93</accession>
<reference evidence="1 2" key="1">
    <citation type="submission" date="2016-11" db="EMBL/GenBank/DDBJ databases">
        <authorList>
            <person name="Jaros S."/>
            <person name="Januszkiewicz K."/>
            <person name="Wedrychowicz H."/>
        </authorList>
    </citation>
    <scope>NUCLEOTIDE SEQUENCE [LARGE SCALE GENOMIC DNA]</scope>
    <source>
        <strain evidence="1 2">DSM 24574</strain>
    </source>
</reference>
<gene>
    <name evidence="1" type="ORF">SAMN04488109_5977</name>
</gene>
<dbReference type="STRING" id="947013.SAMN04488109_5977"/>
<name>A0A1M5WU93_9BACT</name>
<dbReference type="EMBL" id="FQWQ01000005">
    <property type="protein sequence ID" value="SHH90553.1"/>
    <property type="molecule type" value="Genomic_DNA"/>
</dbReference>
<protein>
    <submittedName>
        <fullName evidence="1">Uncharacterized protein</fullName>
    </submittedName>
</protein>
<evidence type="ECO:0000313" key="1">
    <source>
        <dbReference type="EMBL" id="SHH90553.1"/>
    </source>
</evidence>
<organism evidence="1 2">
    <name type="scientific">Chryseolinea serpens</name>
    <dbReference type="NCBI Taxonomy" id="947013"/>
    <lineage>
        <taxon>Bacteria</taxon>
        <taxon>Pseudomonadati</taxon>
        <taxon>Bacteroidota</taxon>
        <taxon>Cytophagia</taxon>
        <taxon>Cytophagales</taxon>
        <taxon>Fulvivirgaceae</taxon>
        <taxon>Chryseolinea</taxon>
    </lineage>
</organism>
<keyword evidence="2" id="KW-1185">Reference proteome</keyword>
<sequence>MKRKSIHVLPAIIRIWLALTMSTGAFAQMSKMSFSSAFSLLNSGSSSSGGGYMPVSVLGSTYTKKATIGYGIPFQIGMEQSIVRTNLSSAIANDPDQFNNLSEDVQAALWTLAYGEFVKISNTPVNVKLEFRYNPAQLYVYGSIQSDFIDNGSSSPNDPLVYKAPKTAVSGTKTIVIKK</sequence>
<dbReference type="AlphaFoldDB" id="A0A1M5WU93"/>